<evidence type="ECO:0000313" key="1">
    <source>
        <dbReference type="EMBL" id="MBK0398280.1"/>
    </source>
</evidence>
<gene>
    <name evidence="1" type="ORF">H0I76_03680</name>
</gene>
<dbReference type="EMBL" id="JAEHHL010000001">
    <property type="protein sequence ID" value="MBK0398280.1"/>
    <property type="molecule type" value="Genomic_DNA"/>
</dbReference>
<dbReference type="AlphaFoldDB" id="A0A8J7M5W1"/>
<reference evidence="1" key="1">
    <citation type="submission" date="2020-12" db="EMBL/GenBank/DDBJ databases">
        <title>Bacterial taxonomy.</title>
        <authorList>
            <person name="Pan X."/>
        </authorList>
    </citation>
    <scope>NUCLEOTIDE SEQUENCE</scope>
    <source>
        <strain evidence="1">M0105</strain>
    </source>
</reference>
<accession>A0A8J7M5W1</accession>
<evidence type="ECO:0000313" key="2">
    <source>
        <dbReference type="Proteomes" id="UP000655420"/>
    </source>
</evidence>
<keyword evidence="2" id="KW-1185">Reference proteome</keyword>
<protein>
    <submittedName>
        <fullName evidence="1">Uncharacterized protein</fullName>
    </submittedName>
</protein>
<organism evidence="1 2">
    <name type="scientific">Thermohalobaculum xanthum</name>
    <dbReference type="NCBI Taxonomy" id="2753746"/>
    <lineage>
        <taxon>Bacteria</taxon>
        <taxon>Pseudomonadati</taxon>
        <taxon>Pseudomonadota</taxon>
        <taxon>Alphaproteobacteria</taxon>
        <taxon>Rhodobacterales</taxon>
        <taxon>Paracoccaceae</taxon>
        <taxon>Thermohalobaculum</taxon>
    </lineage>
</organism>
<dbReference type="RefSeq" id="WP_200607193.1">
    <property type="nucleotide sequence ID" value="NZ_JAEHHL010000001.1"/>
</dbReference>
<proteinExistence type="predicted"/>
<sequence>MRSDVSAFDVIGHTFWLGAEPDIANPRMRRIAECVGDIRPAIVRAAAAYGDRRIVWALTAIIVDMAIEAGDAEMVAAIFRTNARLLERETGVDLLGIDP</sequence>
<name>A0A8J7M5W1_9RHOB</name>
<dbReference type="Proteomes" id="UP000655420">
    <property type="component" value="Unassembled WGS sequence"/>
</dbReference>
<comment type="caution">
    <text evidence="1">The sequence shown here is derived from an EMBL/GenBank/DDBJ whole genome shotgun (WGS) entry which is preliminary data.</text>
</comment>